<dbReference type="NCBIfam" id="NF002017">
    <property type="entry name" value="PRK00823.1-2"/>
    <property type="match status" value="1"/>
</dbReference>
<dbReference type="HAMAP" id="MF_00434">
    <property type="entry name" value="Pterin_4_alpha"/>
    <property type="match status" value="1"/>
</dbReference>
<evidence type="ECO:0000256" key="3">
    <source>
        <dbReference type="ARBA" id="ARBA00023239"/>
    </source>
</evidence>
<sequence length="98" mass="11953">MERLSDEQIEIELENLANWKLVDEKWIRRRYKFKDYLNGVEFVRKVAEYAEGKNHHPNIAIDYKVVTLKISSWEMRGLTDLDFEMAQHFDELYEEQEQ</sequence>
<proteinExistence type="inferred from homology"/>
<dbReference type="InterPro" id="IPR001533">
    <property type="entry name" value="Pterin_deHydtase"/>
</dbReference>
<dbReference type="GO" id="GO:0008124">
    <property type="term" value="F:4-alpha-hydroxytetrahydrobiopterin dehydratase activity"/>
    <property type="evidence" value="ECO:0007669"/>
    <property type="project" value="UniProtKB-UniRule"/>
</dbReference>
<accession>A0A1H9FWA4</accession>
<protein>
    <recommendedName>
        <fullName evidence="4">Putative pterin-4-alpha-carbinolamine dehydratase</fullName>
        <shortName evidence="4">PHS</shortName>
        <ecNumber evidence="4">4.2.1.96</ecNumber>
    </recommendedName>
    <alternativeName>
        <fullName evidence="4">4-alpha-hydroxy-tetrahydropterin dehydratase</fullName>
    </alternativeName>
    <alternativeName>
        <fullName evidence="4">Pterin carbinolamine dehydratase</fullName>
        <shortName evidence="4">PCD</shortName>
    </alternativeName>
</protein>
<dbReference type="RefSeq" id="WP_091773498.1">
    <property type="nucleotide sequence ID" value="NZ_FOES01000013.1"/>
</dbReference>
<dbReference type="EC" id="4.2.1.96" evidence="4"/>
<keyword evidence="6" id="KW-1185">Reference proteome</keyword>
<dbReference type="AlphaFoldDB" id="A0A1H9FWA4"/>
<comment type="catalytic activity">
    <reaction evidence="1 4">
        <text>(4aS,6R)-4a-hydroxy-L-erythro-5,6,7,8-tetrahydrobiopterin = (6R)-L-erythro-6,7-dihydrobiopterin + H2O</text>
        <dbReference type="Rhea" id="RHEA:11920"/>
        <dbReference type="ChEBI" id="CHEBI:15377"/>
        <dbReference type="ChEBI" id="CHEBI:15642"/>
        <dbReference type="ChEBI" id="CHEBI:43120"/>
        <dbReference type="EC" id="4.2.1.96"/>
    </reaction>
</comment>
<dbReference type="GO" id="GO:0006729">
    <property type="term" value="P:tetrahydrobiopterin biosynthetic process"/>
    <property type="evidence" value="ECO:0007669"/>
    <property type="project" value="InterPro"/>
</dbReference>
<dbReference type="Gene3D" id="3.30.1360.20">
    <property type="entry name" value="Transcriptional coactivator/pterin dehydratase"/>
    <property type="match status" value="1"/>
</dbReference>
<evidence type="ECO:0000256" key="1">
    <source>
        <dbReference type="ARBA" id="ARBA00001554"/>
    </source>
</evidence>
<dbReference type="OrthoDB" id="9800108at2"/>
<dbReference type="PANTHER" id="PTHR12599:SF0">
    <property type="entry name" value="PTERIN-4-ALPHA-CARBINOLAMINE DEHYDRATASE"/>
    <property type="match status" value="1"/>
</dbReference>
<dbReference type="Pfam" id="PF01329">
    <property type="entry name" value="Pterin_4a"/>
    <property type="match status" value="1"/>
</dbReference>
<dbReference type="CDD" id="cd00488">
    <property type="entry name" value="PCD_DCoH"/>
    <property type="match status" value="1"/>
</dbReference>
<comment type="similarity">
    <text evidence="2 4">Belongs to the pterin-4-alpha-carbinolamine dehydratase family.</text>
</comment>
<evidence type="ECO:0000313" key="6">
    <source>
        <dbReference type="Proteomes" id="UP000199427"/>
    </source>
</evidence>
<dbReference type="STRING" id="571933.SAMN05216362_11342"/>
<dbReference type="Proteomes" id="UP000199427">
    <property type="component" value="Unassembled WGS sequence"/>
</dbReference>
<reference evidence="5 6" key="1">
    <citation type="submission" date="2016-10" db="EMBL/GenBank/DDBJ databases">
        <authorList>
            <person name="de Groot N.N."/>
        </authorList>
    </citation>
    <scope>NUCLEOTIDE SEQUENCE [LARGE SCALE GENOMIC DNA]</scope>
    <source>
        <strain evidence="5 6">DSM 21633</strain>
    </source>
</reference>
<evidence type="ECO:0000313" key="5">
    <source>
        <dbReference type="EMBL" id="SEQ42190.1"/>
    </source>
</evidence>
<dbReference type="EMBL" id="FOES01000013">
    <property type="protein sequence ID" value="SEQ42190.1"/>
    <property type="molecule type" value="Genomic_DNA"/>
</dbReference>
<organism evidence="5 6">
    <name type="scientific">Piscibacillus halophilus</name>
    <dbReference type="NCBI Taxonomy" id="571933"/>
    <lineage>
        <taxon>Bacteria</taxon>
        <taxon>Bacillati</taxon>
        <taxon>Bacillota</taxon>
        <taxon>Bacilli</taxon>
        <taxon>Bacillales</taxon>
        <taxon>Bacillaceae</taxon>
        <taxon>Piscibacillus</taxon>
    </lineage>
</organism>
<evidence type="ECO:0000256" key="2">
    <source>
        <dbReference type="ARBA" id="ARBA00006472"/>
    </source>
</evidence>
<dbReference type="SUPFAM" id="SSF55248">
    <property type="entry name" value="PCD-like"/>
    <property type="match status" value="1"/>
</dbReference>
<dbReference type="PANTHER" id="PTHR12599">
    <property type="entry name" value="PTERIN-4-ALPHA-CARBINOLAMINE DEHYDRATASE"/>
    <property type="match status" value="1"/>
</dbReference>
<keyword evidence="3 4" id="KW-0456">Lyase</keyword>
<dbReference type="InterPro" id="IPR036428">
    <property type="entry name" value="PCD_sf"/>
</dbReference>
<evidence type="ECO:0000256" key="4">
    <source>
        <dbReference type="HAMAP-Rule" id="MF_00434"/>
    </source>
</evidence>
<name>A0A1H9FWA4_9BACI</name>
<gene>
    <name evidence="5" type="ORF">SAMN05216362_11342</name>
</gene>